<dbReference type="PRINTS" id="PR00455">
    <property type="entry name" value="HTHTETR"/>
</dbReference>
<dbReference type="eggNOG" id="COG1309">
    <property type="taxonomic scope" value="Bacteria"/>
</dbReference>
<proteinExistence type="predicted"/>
<dbReference type="PANTHER" id="PTHR47506">
    <property type="entry name" value="TRANSCRIPTIONAL REGULATORY PROTEIN"/>
    <property type="match status" value="1"/>
</dbReference>
<evidence type="ECO:0000256" key="2">
    <source>
        <dbReference type="ARBA" id="ARBA00023125"/>
    </source>
</evidence>
<dbReference type="Pfam" id="PF16925">
    <property type="entry name" value="TetR_C_13"/>
    <property type="match status" value="1"/>
</dbReference>
<dbReference type="GO" id="GO:0003677">
    <property type="term" value="F:DNA binding"/>
    <property type="evidence" value="ECO:0007669"/>
    <property type="project" value="UniProtKB-UniRule"/>
</dbReference>
<dbReference type="Gene3D" id="1.10.357.10">
    <property type="entry name" value="Tetracycline Repressor, domain 2"/>
    <property type="match status" value="1"/>
</dbReference>
<dbReference type="SUPFAM" id="SSF46689">
    <property type="entry name" value="Homeodomain-like"/>
    <property type="match status" value="1"/>
</dbReference>
<dbReference type="InterPro" id="IPR009057">
    <property type="entry name" value="Homeodomain-like_sf"/>
</dbReference>
<dbReference type="PROSITE" id="PS50977">
    <property type="entry name" value="HTH_TETR_2"/>
    <property type="match status" value="1"/>
</dbReference>
<evidence type="ECO:0000313" key="7">
    <source>
        <dbReference type="EMBL" id="ACS18736.1"/>
    </source>
</evidence>
<dbReference type="HOGENOM" id="CLU_069356_28_4_4"/>
<feature type="compositionally biased region" description="Basic and acidic residues" evidence="5">
    <location>
        <begin position="202"/>
        <end position="216"/>
    </location>
</feature>
<evidence type="ECO:0000256" key="4">
    <source>
        <dbReference type="PROSITE-ProRule" id="PRU00335"/>
    </source>
</evidence>
<reference evidence="7" key="1">
    <citation type="submission" date="2009-06" db="EMBL/GenBank/DDBJ databases">
        <title>Complete sequence of chromosome 1 of Variovorax paradoxus S110.</title>
        <authorList>
            <consortium name="US DOE Joint Genome Institute"/>
            <person name="Lucas S."/>
            <person name="Copeland A."/>
            <person name="Lapidus A."/>
            <person name="Glavina del Rio T."/>
            <person name="Tice H."/>
            <person name="Bruce D."/>
            <person name="Goodwin L."/>
            <person name="Pitluck S."/>
            <person name="Chertkov O."/>
            <person name="Brettin T."/>
            <person name="Detter J.C."/>
            <person name="Han C."/>
            <person name="Larimer F."/>
            <person name="Land M."/>
            <person name="Hauser L."/>
            <person name="Kyrpides N."/>
            <person name="Ovchinnikova G."/>
            <person name="Orwin P."/>
            <person name="Leadbetter J.R."/>
            <person name="Spain J.C."/>
            <person name="Han J.I."/>
        </authorList>
    </citation>
    <scope>NUCLEOTIDE SEQUENCE</scope>
    <source>
        <strain evidence="7">S110</strain>
    </source>
</reference>
<feature type="domain" description="HTH tetR-type" evidence="6">
    <location>
        <begin position="3"/>
        <end position="63"/>
    </location>
</feature>
<dbReference type="InterPro" id="IPR036271">
    <property type="entry name" value="Tet_transcr_reg_TetR-rel_C_sf"/>
</dbReference>
<evidence type="ECO:0000256" key="3">
    <source>
        <dbReference type="ARBA" id="ARBA00023163"/>
    </source>
</evidence>
<dbReference type="PANTHER" id="PTHR47506:SF6">
    <property type="entry name" value="HTH-TYPE TRANSCRIPTIONAL REPRESSOR NEMR"/>
    <property type="match status" value="1"/>
</dbReference>
<dbReference type="EMBL" id="CP001635">
    <property type="protein sequence ID" value="ACS18736.1"/>
    <property type="molecule type" value="Genomic_DNA"/>
</dbReference>
<dbReference type="STRING" id="543728.Vapar_2099"/>
<protein>
    <submittedName>
        <fullName evidence="7">Transcriptional regulator, TetR family</fullName>
    </submittedName>
</protein>
<gene>
    <name evidence="7" type="ordered locus">Vapar_2099</name>
</gene>
<evidence type="ECO:0000259" key="6">
    <source>
        <dbReference type="PROSITE" id="PS50977"/>
    </source>
</evidence>
<evidence type="ECO:0000256" key="5">
    <source>
        <dbReference type="SAM" id="MobiDB-lite"/>
    </source>
</evidence>
<feature type="DNA-binding region" description="H-T-H motif" evidence="4">
    <location>
        <begin position="26"/>
        <end position="45"/>
    </location>
</feature>
<evidence type="ECO:0000256" key="1">
    <source>
        <dbReference type="ARBA" id="ARBA00023015"/>
    </source>
</evidence>
<dbReference type="SUPFAM" id="SSF48498">
    <property type="entry name" value="Tetracyclin repressor-like, C-terminal domain"/>
    <property type="match status" value="1"/>
</dbReference>
<keyword evidence="3" id="KW-0804">Transcription</keyword>
<dbReference type="InterPro" id="IPR001647">
    <property type="entry name" value="HTH_TetR"/>
</dbReference>
<keyword evidence="2 4" id="KW-0238">DNA-binding</keyword>
<dbReference type="Pfam" id="PF00440">
    <property type="entry name" value="TetR_N"/>
    <property type="match status" value="1"/>
</dbReference>
<feature type="region of interest" description="Disordered" evidence="5">
    <location>
        <begin position="192"/>
        <end position="216"/>
    </location>
</feature>
<sequence length="216" mass="24071">MENTTRTKIMEAAEQLLRTRGYSDFSYADLVEQAGIRKPSIHHHFPTKEDLGVAIVSDYLVNFKATLDDTLVCQPTAADRLASYAEFFSEIIEDGSFPLCTALAAELGALPKSMRDQTVQFFNMHLAWLEKVVDIGKAKGEFTKAPNGEQAAKILLSAIEGGAVVGWALSRPEVVRSSFDEIILRWSDVPKPHRSRHSIKNKNLEDRQSTDLKLGH</sequence>
<dbReference type="AlphaFoldDB" id="C5CWI1"/>
<keyword evidence="1" id="KW-0805">Transcription regulation</keyword>
<accession>C5CWI1</accession>
<dbReference type="KEGG" id="vap:Vapar_2099"/>
<dbReference type="OrthoDB" id="5293507at2"/>
<organism evidence="7">
    <name type="scientific">Variovorax paradoxus (strain S110)</name>
    <dbReference type="NCBI Taxonomy" id="543728"/>
    <lineage>
        <taxon>Bacteria</taxon>
        <taxon>Pseudomonadati</taxon>
        <taxon>Pseudomonadota</taxon>
        <taxon>Betaproteobacteria</taxon>
        <taxon>Burkholderiales</taxon>
        <taxon>Comamonadaceae</taxon>
        <taxon>Variovorax</taxon>
    </lineage>
</organism>
<dbReference type="InterPro" id="IPR011075">
    <property type="entry name" value="TetR_C"/>
</dbReference>
<name>C5CWI1_VARPS</name>